<feature type="signal peptide" evidence="1">
    <location>
        <begin position="1"/>
        <end position="18"/>
    </location>
</feature>
<feature type="chain" id="PRO_5014130744" evidence="1">
    <location>
        <begin position="19"/>
        <end position="147"/>
    </location>
</feature>
<dbReference type="RefSeq" id="WP_101333065.1">
    <property type="nucleotide sequence ID" value="NZ_PJNI01000001.1"/>
</dbReference>
<keyword evidence="1" id="KW-0732">Signal</keyword>
<comment type="caution">
    <text evidence="2">The sequence shown here is derived from an EMBL/GenBank/DDBJ whole genome shotgun (WGS) entry which is preliminary data.</text>
</comment>
<accession>A0A2I0R5S8</accession>
<evidence type="ECO:0000313" key="3">
    <source>
        <dbReference type="Proteomes" id="UP000236654"/>
    </source>
</evidence>
<dbReference type="Proteomes" id="UP000236654">
    <property type="component" value="Unassembled WGS sequence"/>
</dbReference>
<evidence type="ECO:0000256" key="1">
    <source>
        <dbReference type="SAM" id="SignalP"/>
    </source>
</evidence>
<dbReference type="OrthoDB" id="1264796at2"/>
<gene>
    <name evidence="2" type="ORF">CW751_00865</name>
</gene>
<dbReference type="EMBL" id="PJNI01000001">
    <property type="protein sequence ID" value="PKR81919.1"/>
    <property type="molecule type" value="Genomic_DNA"/>
</dbReference>
<organism evidence="2 3">
    <name type="scientific">Brumimicrobium salinarum</name>
    <dbReference type="NCBI Taxonomy" id="2058658"/>
    <lineage>
        <taxon>Bacteria</taxon>
        <taxon>Pseudomonadati</taxon>
        <taxon>Bacteroidota</taxon>
        <taxon>Flavobacteriia</taxon>
        <taxon>Flavobacteriales</taxon>
        <taxon>Crocinitomicaceae</taxon>
        <taxon>Brumimicrobium</taxon>
    </lineage>
</organism>
<name>A0A2I0R5S8_9FLAO</name>
<dbReference type="AlphaFoldDB" id="A0A2I0R5S8"/>
<reference evidence="2 3" key="1">
    <citation type="submission" date="2017-12" db="EMBL/GenBank/DDBJ databases">
        <title>The draft genome sequence of Brumimicrobium saltpan LHR20.</title>
        <authorList>
            <person name="Do Z.-J."/>
            <person name="Luo H.-R."/>
        </authorList>
    </citation>
    <scope>NUCLEOTIDE SEQUENCE [LARGE SCALE GENOMIC DNA]</scope>
    <source>
        <strain evidence="2 3">LHR20</strain>
    </source>
</reference>
<protein>
    <submittedName>
        <fullName evidence="2">Uncharacterized protein</fullName>
    </submittedName>
</protein>
<proteinExistence type="predicted"/>
<sequence length="147" mass="16825">MKKYILISFLFCGLLAHSQTKLIAHKSHSGSKKSFAKAYKNNLFDIKNSNFGLPGNTNLMVLDSVIAVNDSTTIFKSRISKVCYPYHVGYKDLKPSEFRGKTDTVYNHRYLNAKNTENYIRSRGRIGYPVLFSNPIEEVEFIGFKEE</sequence>
<evidence type="ECO:0000313" key="2">
    <source>
        <dbReference type="EMBL" id="PKR81919.1"/>
    </source>
</evidence>
<keyword evidence="3" id="KW-1185">Reference proteome</keyword>